<gene>
    <name evidence="2" type="ORF">PtA15_13A408</name>
</gene>
<dbReference type="EMBL" id="CP110433">
    <property type="protein sequence ID" value="WAQ91008.1"/>
    <property type="molecule type" value="Genomic_DNA"/>
</dbReference>
<sequence>MADGVTSAPSPAPPEVKISPAKRGRPGKTETSLTPGPASIPDIAPAKHFFPIKFLLASAPPQPLVVPAKRGRPKKVPNVATSLTFKPEPLSSANEERIRGQSEAYWKEH</sequence>
<evidence type="ECO:0000256" key="1">
    <source>
        <dbReference type="SAM" id="MobiDB-lite"/>
    </source>
</evidence>
<accession>A0ABY7D1I7</accession>
<organism evidence="2 3">
    <name type="scientific">Puccinia triticina</name>
    <dbReference type="NCBI Taxonomy" id="208348"/>
    <lineage>
        <taxon>Eukaryota</taxon>
        <taxon>Fungi</taxon>
        <taxon>Dikarya</taxon>
        <taxon>Basidiomycota</taxon>
        <taxon>Pucciniomycotina</taxon>
        <taxon>Pucciniomycetes</taxon>
        <taxon>Pucciniales</taxon>
        <taxon>Pucciniaceae</taxon>
        <taxon>Puccinia</taxon>
    </lineage>
</organism>
<reference evidence="2" key="1">
    <citation type="submission" date="2022-10" db="EMBL/GenBank/DDBJ databases">
        <title>Puccinia triticina Genome sequencing and assembly.</title>
        <authorList>
            <person name="Li C."/>
        </authorList>
    </citation>
    <scope>NUCLEOTIDE SEQUENCE</scope>
    <source>
        <strain evidence="2">Pt15</strain>
    </source>
</reference>
<dbReference type="RefSeq" id="XP_053026563.1">
    <property type="nucleotide sequence ID" value="XM_053162603.1"/>
</dbReference>
<keyword evidence="3" id="KW-1185">Reference proteome</keyword>
<feature type="region of interest" description="Disordered" evidence="1">
    <location>
        <begin position="87"/>
        <end position="109"/>
    </location>
</feature>
<dbReference type="Proteomes" id="UP001164743">
    <property type="component" value="Chromosome 13A"/>
</dbReference>
<feature type="region of interest" description="Disordered" evidence="1">
    <location>
        <begin position="1"/>
        <end position="40"/>
    </location>
</feature>
<proteinExistence type="predicted"/>
<protein>
    <submittedName>
        <fullName evidence="2">Uncharacterized protein</fullName>
    </submittedName>
</protein>
<evidence type="ECO:0000313" key="3">
    <source>
        <dbReference type="Proteomes" id="UP001164743"/>
    </source>
</evidence>
<evidence type="ECO:0000313" key="2">
    <source>
        <dbReference type="EMBL" id="WAQ91008.1"/>
    </source>
</evidence>
<feature type="compositionally biased region" description="Basic and acidic residues" evidence="1">
    <location>
        <begin position="94"/>
        <end position="109"/>
    </location>
</feature>
<dbReference type="GeneID" id="77803498"/>
<name>A0ABY7D1I7_9BASI</name>